<dbReference type="PANTHER" id="PTHR30538:SF0">
    <property type="entry name" value="L-LYSINE 2,3-AMINOMUTASE AQ_1632-RELATED"/>
    <property type="match status" value="1"/>
</dbReference>
<evidence type="ECO:0000256" key="1">
    <source>
        <dbReference type="ARBA" id="ARBA00001933"/>
    </source>
</evidence>
<organism evidence="8 9">
    <name type="scientific">Periconia macrospinosa</name>
    <dbReference type="NCBI Taxonomy" id="97972"/>
    <lineage>
        <taxon>Eukaryota</taxon>
        <taxon>Fungi</taxon>
        <taxon>Dikarya</taxon>
        <taxon>Ascomycota</taxon>
        <taxon>Pezizomycotina</taxon>
        <taxon>Dothideomycetes</taxon>
        <taxon>Pleosporomycetidae</taxon>
        <taxon>Pleosporales</taxon>
        <taxon>Massarineae</taxon>
        <taxon>Periconiaceae</taxon>
        <taxon>Periconia</taxon>
    </lineage>
</organism>
<evidence type="ECO:0000256" key="6">
    <source>
        <dbReference type="ARBA" id="ARBA00023004"/>
    </source>
</evidence>
<evidence type="ECO:0000256" key="4">
    <source>
        <dbReference type="ARBA" id="ARBA00022723"/>
    </source>
</evidence>
<comment type="cofactor">
    <cofactor evidence="1">
        <name>pyridoxal 5'-phosphate</name>
        <dbReference type="ChEBI" id="CHEBI:597326"/>
    </cofactor>
</comment>
<dbReference type="GO" id="GO:0051539">
    <property type="term" value="F:4 iron, 4 sulfur cluster binding"/>
    <property type="evidence" value="ECO:0007669"/>
    <property type="project" value="UniProtKB-KW"/>
</dbReference>
<dbReference type="GO" id="GO:0003824">
    <property type="term" value="F:catalytic activity"/>
    <property type="evidence" value="ECO:0007669"/>
    <property type="project" value="InterPro"/>
</dbReference>
<dbReference type="SFLD" id="SFLDS00029">
    <property type="entry name" value="Radical_SAM"/>
    <property type="match status" value="1"/>
</dbReference>
<keyword evidence="4" id="KW-0479">Metal-binding</keyword>
<dbReference type="InterPro" id="IPR007197">
    <property type="entry name" value="rSAM"/>
</dbReference>
<gene>
    <name evidence="8" type="ORF">DM02DRAFT_719104</name>
</gene>
<dbReference type="InterPro" id="IPR058240">
    <property type="entry name" value="rSAM_sf"/>
</dbReference>
<sequence length="417" mass="47189">MVFNERYWARIDRWKNITLEEFISHQWQATLEKFLGEVVPETFLSSKNSRLAHITTKAEFIQDAVKGRKGAPMNVTITPHILSLIDWSNPVDDPIRRQFIPSESGTLTDHPKLAFDSLHEEVDSPVSGLVHRYPGRALFLATSICPVYCRFCTRAWAVGGDTETVSKKPKKPILRRWEQMFSYIENNKELHDIVVSGGDCYYLEADQIAFIGKRLLEIPHIQRIRFASKGLAVSPGRITDASDPWTKQLIALSQAGRRIGKQVCLHTHFNHPKEITWITKQAADFLFSAGVIVRNQSVLLRGVNDNIETMTELISKLASINIQPYYVYQGDMVHGVEDLRTPLRTILDLEKHIRGNISGFMMPSFVVDLPGGGGKRLASTYDSYNETTGVSTWTAPGLPGDKGKRVYTYYDPRPLND</sequence>
<evidence type="ECO:0000313" key="8">
    <source>
        <dbReference type="EMBL" id="PVH98956.1"/>
    </source>
</evidence>
<keyword evidence="3" id="KW-0949">S-adenosyl-L-methionine</keyword>
<name>A0A2V1DL96_9PLEO</name>
<keyword evidence="5" id="KW-0663">Pyridoxal phosphate</keyword>
<evidence type="ECO:0000313" key="9">
    <source>
        <dbReference type="Proteomes" id="UP000244855"/>
    </source>
</evidence>
<dbReference type="InterPro" id="IPR013785">
    <property type="entry name" value="Aldolase_TIM"/>
</dbReference>
<protein>
    <submittedName>
        <fullName evidence="8">Kama family protein</fullName>
    </submittedName>
</protein>
<proteinExistence type="predicted"/>
<dbReference type="OrthoDB" id="5396721at2759"/>
<evidence type="ECO:0000256" key="3">
    <source>
        <dbReference type="ARBA" id="ARBA00022691"/>
    </source>
</evidence>
<dbReference type="EMBL" id="KZ805402">
    <property type="protein sequence ID" value="PVH98956.1"/>
    <property type="molecule type" value="Genomic_DNA"/>
</dbReference>
<dbReference type="AlphaFoldDB" id="A0A2V1DL96"/>
<dbReference type="InterPro" id="IPR003739">
    <property type="entry name" value="Lys_aminomutase/Glu_NH3_mut"/>
</dbReference>
<evidence type="ECO:0000256" key="7">
    <source>
        <dbReference type="ARBA" id="ARBA00023014"/>
    </source>
</evidence>
<keyword evidence="7" id="KW-0411">Iron-sulfur</keyword>
<dbReference type="NCBIfam" id="TIGR00238">
    <property type="entry name" value="KamA family radical SAM protein"/>
    <property type="match status" value="1"/>
</dbReference>
<reference evidence="8 9" key="1">
    <citation type="journal article" date="2018" name="Sci. Rep.">
        <title>Comparative genomics provides insights into the lifestyle and reveals functional heterogeneity of dark septate endophytic fungi.</title>
        <authorList>
            <person name="Knapp D.G."/>
            <person name="Nemeth J.B."/>
            <person name="Barry K."/>
            <person name="Hainaut M."/>
            <person name="Henrissat B."/>
            <person name="Johnson J."/>
            <person name="Kuo A."/>
            <person name="Lim J.H.P."/>
            <person name="Lipzen A."/>
            <person name="Nolan M."/>
            <person name="Ohm R.A."/>
            <person name="Tamas L."/>
            <person name="Grigoriev I.V."/>
            <person name="Spatafora J.W."/>
            <person name="Nagy L.G."/>
            <person name="Kovacs G.M."/>
        </authorList>
    </citation>
    <scope>NUCLEOTIDE SEQUENCE [LARGE SCALE GENOMIC DNA]</scope>
    <source>
        <strain evidence="8 9">DSE2036</strain>
    </source>
</reference>
<evidence type="ECO:0000256" key="2">
    <source>
        <dbReference type="ARBA" id="ARBA00022485"/>
    </source>
</evidence>
<dbReference type="SUPFAM" id="SSF102114">
    <property type="entry name" value="Radical SAM enzymes"/>
    <property type="match status" value="1"/>
</dbReference>
<dbReference type="STRING" id="97972.A0A2V1DL96"/>
<dbReference type="GO" id="GO:0046872">
    <property type="term" value="F:metal ion binding"/>
    <property type="evidence" value="ECO:0007669"/>
    <property type="project" value="UniProtKB-KW"/>
</dbReference>
<keyword evidence="9" id="KW-1185">Reference proteome</keyword>
<accession>A0A2V1DL96</accession>
<dbReference type="SFLD" id="SFLDG01070">
    <property type="entry name" value="PLP-dependent"/>
    <property type="match status" value="1"/>
</dbReference>
<keyword evidence="6" id="KW-0408">Iron</keyword>
<evidence type="ECO:0000256" key="5">
    <source>
        <dbReference type="ARBA" id="ARBA00022898"/>
    </source>
</evidence>
<dbReference type="PANTHER" id="PTHR30538">
    <property type="entry name" value="LYSINE 2,3-AMINOMUTASE-RELATED"/>
    <property type="match status" value="1"/>
</dbReference>
<dbReference type="Proteomes" id="UP000244855">
    <property type="component" value="Unassembled WGS sequence"/>
</dbReference>
<dbReference type="Gene3D" id="3.20.20.70">
    <property type="entry name" value="Aldolase class I"/>
    <property type="match status" value="1"/>
</dbReference>
<keyword evidence="2" id="KW-0004">4Fe-4S</keyword>